<keyword evidence="2" id="KW-1185">Reference proteome</keyword>
<reference evidence="1 2" key="1">
    <citation type="submission" date="2015-07" db="EMBL/GenBank/DDBJ databases">
        <title>Comparative genomics of the Sigatoka disease complex on banana suggests a link between parallel evolutionary changes in Pseudocercospora fijiensis and Pseudocercospora eumusae and increased virulence on the banana host.</title>
        <authorList>
            <person name="Chang T.-C."/>
            <person name="Salvucci A."/>
            <person name="Crous P.W."/>
            <person name="Stergiopoulos I."/>
        </authorList>
    </citation>
    <scope>NUCLEOTIDE SEQUENCE [LARGE SCALE GENOMIC DNA]</scope>
    <source>
        <strain evidence="1 2">CBS 116634</strain>
    </source>
</reference>
<accession>A0A139IWF8</accession>
<comment type="caution">
    <text evidence="1">The sequence shown here is derived from an EMBL/GenBank/DDBJ whole genome shotgun (WGS) entry which is preliminary data.</text>
</comment>
<evidence type="ECO:0000313" key="2">
    <source>
        <dbReference type="Proteomes" id="UP000073492"/>
    </source>
</evidence>
<sequence>MQNFDVSVAQPSFLPRSIASKTTLALASSYNPFTCSDSSICWNVQEALKQPPQAPNLGCGFQLPLSGLLVHEAGSFYSATVKTAVFQHVAVAGTALNTTYTNPARPLRAAFSVRPNSTGPIFAGFLSLSC</sequence>
<protein>
    <submittedName>
        <fullName evidence="1">Uncharacterized protein</fullName>
    </submittedName>
</protein>
<organism evidence="1 2">
    <name type="scientific">Pseudocercospora musae</name>
    <dbReference type="NCBI Taxonomy" id="113226"/>
    <lineage>
        <taxon>Eukaryota</taxon>
        <taxon>Fungi</taxon>
        <taxon>Dikarya</taxon>
        <taxon>Ascomycota</taxon>
        <taxon>Pezizomycotina</taxon>
        <taxon>Dothideomycetes</taxon>
        <taxon>Dothideomycetidae</taxon>
        <taxon>Mycosphaerellales</taxon>
        <taxon>Mycosphaerellaceae</taxon>
        <taxon>Pseudocercospora</taxon>
    </lineage>
</organism>
<evidence type="ECO:0000313" key="1">
    <source>
        <dbReference type="EMBL" id="KXT18916.1"/>
    </source>
</evidence>
<dbReference type="AlphaFoldDB" id="A0A139IWF8"/>
<name>A0A139IWF8_9PEZI</name>
<dbReference type="Proteomes" id="UP000073492">
    <property type="component" value="Unassembled WGS sequence"/>
</dbReference>
<dbReference type="EMBL" id="LFZO01000002">
    <property type="protein sequence ID" value="KXT18916.1"/>
    <property type="molecule type" value="Genomic_DNA"/>
</dbReference>
<gene>
    <name evidence="1" type="ORF">AC579_3564</name>
</gene>
<proteinExistence type="predicted"/>